<feature type="site" description="Lowers pKa of active site Tyr" evidence="6">
    <location>
        <position position="121"/>
    </location>
</feature>
<dbReference type="PRINTS" id="PR00069">
    <property type="entry name" value="ALDKETRDTASE"/>
</dbReference>
<proteinExistence type="inferred from homology"/>
<reference evidence="10" key="1">
    <citation type="submission" date="2025-08" db="UniProtKB">
        <authorList>
            <consortium name="RefSeq"/>
        </authorList>
    </citation>
    <scope>IDENTIFICATION</scope>
    <source>
        <tissue evidence="10">Entire body</tissue>
    </source>
</reference>
<accession>A0A1W4X2X6</accession>
<dbReference type="PROSITE" id="PS00798">
    <property type="entry name" value="ALDOKETO_REDUCTASE_1"/>
    <property type="match status" value="1"/>
</dbReference>
<protein>
    <submittedName>
        <fullName evidence="10">Aldose reductase-like</fullName>
    </submittedName>
</protein>
<dbReference type="Gene3D" id="3.20.20.100">
    <property type="entry name" value="NADP-dependent oxidoreductase domain"/>
    <property type="match status" value="1"/>
</dbReference>
<feature type="domain" description="NADP-dependent oxidoreductase" evidence="8">
    <location>
        <begin position="61"/>
        <end position="334"/>
    </location>
</feature>
<keyword evidence="2" id="KW-0521">NADP</keyword>
<organism evidence="9 10">
    <name type="scientific">Agrilus planipennis</name>
    <name type="common">Emerald ash borer</name>
    <name type="synonym">Agrilus marcopoli</name>
    <dbReference type="NCBI Taxonomy" id="224129"/>
    <lineage>
        <taxon>Eukaryota</taxon>
        <taxon>Metazoa</taxon>
        <taxon>Ecdysozoa</taxon>
        <taxon>Arthropoda</taxon>
        <taxon>Hexapoda</taxon>
        <taxon>Insecta</taxon>
        <taxon>Pterygota</taxon>
        <taxon>Neoptera</taxon>
        <taxon>Endopterygota</taxon>
        <taxon>Coleoptera</taxon>
        <taxon>Polyphaga</taxon>
        <taxon>Elateriformia</taxon>
        <taxon>Buprestoidea</taxon>
        <taxon>Buprestidae</taxon>
        <taxon>Agrilinae</taxon>
        <taxon>Agrilus</taxon>
    </lineage>
</organism>
<evidence type="ECO:0000256" key="1">
    <source>
        <dbReference type="ARBA" id="ARBA00007905"/>
    </source>
</evidence>
<dbReference type="InterPro" id="IPR020471">
    <property type="entry name" value="AKR"/>
</dbReference>
<dbReference type="AlphaFoldDB" id="A0A1W4X2X6"/>
<dbReference type="Pfam" id="PF00248">
    <property type="entry name" value="Aldo_ket_red"/>
    <property type="match status" value="1"/>
</dbReference>
<dbReference type="InterPro" id="IPR036812">
    <property type="entry name" value="NAD(P)_OxRdtase_dom_sf"/>
</dbReference>
<dbReference type="InterPro" id="IPR018170">
    <property type="entry name" value="Aldo/ket_reductase_CS"/>
</dbReference>
<keyword evidence="9" id="KW-1185">Reference proteome</keyword>
<dbReference type="KEGG" id="apln:108740572"/>
<dbReference type="STRING" id="224129.A0A1W4X2X6"/>
<evidence type="ECO:0000256" key="6">
    <source>
        <dbReference type="PIRSR" id="PIRSR000097-3"/>
    </source>
</evidence>
<evidence type="ECO:0000256" key="5">
    <source>
        <dbReference type="PIRSR" id="PIRSR000097-2"/>
    </source>
</evidence>
<keyword evidence="7" id="KW-0812">Transmembrane</keyword>
<evidence type="ECO:0000256" key="4">
    <source>
        <dbReference type="PIRSR" id="PIRSR000097-1"/>
    </source>
</evidence>
<feature type="active site" description="Proton donor" evidence="4">
    <location>
        <position position="92"/>
    </location>
</feature>
<feature type="transmembrane region" description="Helical" evidence="7">
    <location>
        <begin position="6"/>
        <end position="25"/>
    </location>
</feature>
<dbReference type="PIRSF" id="PIRSF000097">
    <property type="entry name" value="AKR"/>
    <property type="match status" value="1"/>
</dbReference>
<keyword evidence="7" id="KW-0472">Membrane</keyword>
<dbReference type="FunFam" id="3.20.20.100:FF:000006">
    <property type="entry name" value="Aldo-keto reductase family 1 member A1"/>
    <property type="match status" value="1"/>
</dbReference>
<keyword evidence="3" id="KW-0560">Oxidoreductase</keyword>
<gene>
    <name evidence="10" type="primary">LOC108740572</name>
</gene>
<keyword evidence="7" id="KW-1133">Transmembrane helix</keyword>
<evidence type="ECO:0000256" key="7">
    <source>
        <dbReference type="SAM" id="Phobius"/>
    </source>
</evidence>
<evidence type="ECO:0000313" key="9">
    <source>
        <dbReference type="Proteomes" id="UP000192223"/>
    </source>
</evidence>
<dbReference type="SUPFAM" id="SSF51430">
    <property type="entry name" value="NAD(P)-linked oxidoreductase"/>
    <property type="match status" value="1"/>
</dbReference>
<feature type="binding site" evidence="5">
    <location>
        <position position="154"/>
    </location>
    <ligand>
        <name>substrate</name>
    </ligand>
</feature>
<comment type="similarity">
    <text evidence="1">Belongs to the aldo/keto reductase family.</text>
</comment>
<dbReference type="PANTHER" id="PTHR11732">
    <property type="entry name" value="ALDO/KETO REDUCTASE"/>
    <property type="match status" value="1"/>
</dbReference>
<dbReference type="InterPro" id="IPR023210">
    <property type="entry name" value="NADP_OxRdtase_dom"/>
</dbReference>
<dbReference type="InParanoid" id="A0A1W4X2X6"/>
<dbReference type="Proteomes" id="UP000192223">
    <property type="component" value="Unplaced"/>
</dbReference>
<evidence type="ECO:0000313" key="10">
    <source>
        <dbReference type="RefSeq" id="XP_018330434.1"/>
    </source>
</evidence>
<dbReference type="GeneID" id="108740572"/>
<dbReference type="PROSITE" id="PS00063">
    <property type="entry name" value="ALDOKETO_REDUCTASE_3"/>
    <property type="match status" value="1"/>
</dbReference>
<evidence type="ECO:0000259" key="8">
    <source>
        <dbReference type="Pfam" id="PF00248"/>
    </source>
</evidence>
<name>A0A1W4X2X6_AGRPL</name>
<dbReference type="GO" id="GO:0016491">
    <property type="term" value="F:oxidoreductase activity"/>
    <property type="evidence" value="ECO:0007669"/>
    <property type="project" value="UniProtKB-KW"/>
</dbReference>
<dbReference type="OrthoDB" id="416253at2759"/>
<sequence length="357" mass="41100">MYTSYVKFWLVALVAFVAFIAYPLLDVHSYFCSKKAVAMVNPNLVPKVKLNNGLEIPIFGYGTWRSPPGEVKQAVKDAIDAGYRHIDCAWVYRNEKEVGEAIKEKIDEGVVKREDLFIVSKLWSTFHNPKAVEPALKESLTALGLDYLDLYLMHNPLDFKPGNEIYPTDESGKLIEEGVDYVDTWKAMEEVYKKGLVKSIGISNCNKRQIERILQLTTVVPVTNQVECHPYFNQKKLLEFCKSKGITITAYSPLGSPSHPWEKPGDRRLLDDPKLKTISEKYKKTPAQIVIRWQIQRGVITIPKSLNKKRIQENIDVFDFQLTPEDVKYIDSLDCNGRIFPLEMWATHRNYPFKDEY</sequence>
<evidence type="ECO:0000256" key="2">
    <source>
        <dbReference type="ARBA" id="ARBA00022857"/>
    </source>
</evidence>
<dbReference type="RefSeq" id="XP_018330434.1">
    <property type="nucleotide sequence ID" value="XM_018474932.2"/>
</dbReference>
<evidence type="ECO:0000256" key="3">
    <source>
        <dbReference type="ARBA" id="ARBA00023002"/>
    </source>
</evidence>